<dbReference type="EMBL" id="CAJNOK010052072">
    <property type="protein sequence ID" value="CAF1607019.1"/>
    <property type="molecule type" value="Genomic_DNA"/>
</dbReference>
<dbReference type="EMBL" id="CAJOBA010076120">
    <property type="protein sequence ID" value="CAF4418704.1"/>
    <property type="molecule type" value="Genomic_DNA"/>
</dbReference>
<dbReference type="Proteomes" id="UP000677228">
    <property type="component" value="Unassembled WGS sequence"/>
</dbReference>
<organism evidence="2 3">
    <name type="scientific">Didymodactylos carnosus</name>
    <dbReference type="NCBI Taxonomy" id="1234261"/>
    <lineage>
        <taxon>Eukaryota</taxon>
        <taxon>Metazoa</taxon>
        <taxon>Spiralia</taxon>
        <taxon>Gnathifera</taxon>
        <taxon>Rotifera</taxon>
        <taxon>Eurotatoria</taxon>
        <taxon>Bdelloidea</taxon>
        <taxon>Philodinida</taxon>
        <taxon>Philodinidae</taxon>
        <taxon>Didymodactylos</taxon>
    </lineage>
</organism>
<evidence type="ECO:0000313" key="2">
    <source>
        <dbReference type="EMBL" id="CAF4418704.1"/>
    </source>
</evidence>
<evidence type="ECO:0000313" key="3">
    <source>
        <dbReference type="Proteomes" id="UP000682733"/>
    </source>
</evidence>
<evidence type="ECO:0000313" key="1">
    <source>
        <dbReference type="EMBL" id="CAF1607019.1"/>
    </source>
</evidence>
<comment type="caution">
    <text evidence="2">The sequence shown here is derived from an EMBL/GenBank/DDBJ whole genome shotgun (WGS) entry which is preliminary data.</text>
</comment>
<sequence length="66" mass="8103">MIDRNLMKLMSKKPLFLLRLVDTKLYHREYLPTDLQLFITDNNDLQDMWKPQLLILNYRSKFECKV</sequence>
<accession>A0A8S2VZ30</accession>
<name>A0A8S2VZ30_9BILA</name>
<proteinExistence type="predicted"/>
<feature type="non-terminal residue" evidence="2">
    <location>
        <position position="66"/>
    </location>
</feature>
<dbReference type="AlphaFoldDB" id="A0A8S2VZ30"/>
<protein>
    <submittedName>
        <fullName evidence="2">Uncharacterized protein</fullName>
    </submittedName>
</protein>
<reference evidence="2" key="1">
    <citation type="submission" date="2021-02" db="EMBL/GenBank/DDBJ databases">
        <authorList>
            <person name="Nowell W R."/>
        </authorList>
    </citation>
    <scope>NUCLEOTIDE SEQUENCE</scope>
</reference>
<dbReference type="Proteomes" id="UP000682733">
    <property type="component" value="Unassembled WGS sequence"/>
</dbReference>
<gene>
    <name evidence="1" type="ORF">OVA965_LOCUS42434</name>
    <name evidence="2" type="ORF">TMI583_LOCUS44349</name>
</gene>